<keyword evidence="3" id="KW-0347">Helicase</keyword>
<dbReference type="InterPro" id="IPR056328">
    <property type="entry name" value="DSRM_DHX29"/>
</dbReference>
<dbReference type="InParanoid" id="A0A0G4ECY1"/>
<dbReference type="GO" id="GO:0003723">
    <property type="term" value="F:RNA binding"/>
    <property type="evidence" value="ECO:0007669"/>
    <property type="project" value="TreeGrafter"/>
</dbReference>
<keyword evidence="4" id="KW-0067">ATP-binding</keyword>
<dbReference type="Pfam" id="PF00270">
    <property type="entry name" value="DEAD"/>
    <property type="match status" value="1"/>
</dbReference>
<dbReference type="PROSITE" id="PS51192">
    <property type="entry name" value="HELICASE_ATP_BIND_1"/>
    <property type="match status" value="1"/>
</dbReference>
<sequence length="1729" mass="189166">MVKHKGGGSAARYNATASKPSPADDDIVVFSKGGGKSGGDKKERDVPAKPKPPLPEKRVHEKWPKQLLHEMCQKTKRPNPQYQMRKSPPGQFCIECVLTNPKDREKTERFRPEEAYDDKFDAENCAALLALHHYKSDIPLERLLPERYRPLWLQLIGATQQSQPSGGGPRQEGQPADESKAKGKKGWAKAASAIATGNGAAAAAGAGPPSSASQPSDAAPDPPARPALPAQLTRANKHVSEYTRQQHAAKRDAERKRGARDRETAIYHRESGRARVQMSSTVRQRVRQLLQQLLPGRGDLVQPVLTLPAPQIRSRLAHDPRALAAVRQRLSSFGFDASQVEMAITYVTEGVEDCGAQGRRERLSERALGVAMDACVDFLVMNVAESAVPASFNPHGKSVEVVLAGNEDVELRTSDEDGEDERDGGEDTDLDVPAFLASVASAALPSTQELSLSCDSLLISVLPAASGDQPTPATVHMGLFRSLVGSLGLWGWVEPAVKEWEDRGRQNDVLGLIWSMYRDAVLEAASRISGHNLVDVYVTPGPACPPPEDEPLVLDSMYPESVFTPLPSESDPSPSPLPAEGFPVSDGFHWVVRIPDLHNSSHVLWLHLLSPPHAPYPSTPHLAWVSNRRGLSLDSVSHPESEEALRATGENLRLTVGMLADMAAQLDGQGETAYGEGHGIAMATWLAESAQAVVHEAFPQRGEAYLRDTWRAGVGFMSTDDVGTSTADGEAERRSCHENEPPAANREPAGMDQGQASESREPPREPSSRPGVPLRNELTASIRERVTKGMTTQVTRTAMQRLNTRKRAAEIVTLLEGQRGEAGHGSRVLVLQGETGCGKTTQVPRLLLEEAVTRGSSDALILCTQPRRIAAISVADRVAFETGCDVGDVVGYQVRLQRLAGDQTRLLYCTNGILLRWMTTDRALRGVTHVVLDEVHERSVEIDLLLLLLAKALHLNPQLKVCVMSASLAPDLFVNYFKRCGHSTASLIITGRKFEVTHHHADDIKRMLYGETGDDTPEGAQAEDHAHRDDTWEEPPDAWSETGSGSGTGSSDESASDEQPNRPRGRERPAVPKPTSGKGPATSRDPRQVFGSHNVLGVIRDCVSWVHERHPIEAAVLIFVAGIQDITAVCRHLRAADGGFHVLPCHGSLPPEQMRQVFVPPPKGRRKIVVATNVAETSITIEDVRAVIDSGRQKQMQWDAVRRMASLKETWVSQASAIQRAGRAGRVAEGVCFRLYSREDYRQFDEYEAPELHRLSLENTCLTLKTIFPKVGLSSLLSECLEPPSDISVSAAIGSLKALRALEDLDVDEGGAAERPPNERLTPLGAVMGQLPMDVRLAKMLAFGALFDCLPPLLTIVALMSCEDPFLSPPDRREDANRSRQVFSNNQCDFMTKVRAYSCWVKEHRRGRQEEARFCDAFFISSQRINTIHDLRRNFAIQIAASGLLSSRPHHTRRAASGHDVEGDPEEDDQLADLGLEEPEQDVDTATGGAGEETTRERIAASLVKACVAAGLYPNFAWVKNPPPKYQEGTSGTIRKAPSAKELKFYCRPVDLNPSSKAPSPPPELPLNRVFIHPSSVNFHEGSFHTQWLAYLDLVETTKPFVRTTSSVSVFSLLLMIGARLRIGPAREPPPFLKQSKSYRSFRHLFECTQLLVDEWLQLRCPGVIGVYVRLLKELLQAALQSHFARMLGRTGVPTSGSDGACVACCPAVQRRILDVVEGLVGSEGHRLL</sequence>
<feature type="compositionally biased region" description="Basic and acidic residues" evidence="5">
    <location>
        <begin position="38"/>
        <end position="64"/>
    </location>
</feature>
<dbReference type="PANTHER" id="PTHR18934:SF145">
    <property type="entry name" value="ATP-DEPENDENT RNA HELICASE DHX57-RELATED"/>
    <property type="match status" value="1"/>
</dbReference>
<dbReference type="Pfam" id="PF24385">
    <property type="entry name" value="DSRM_DHX29"/>
    <property type="match status" value="1"/>
</dbReference>
<feature type="region of interest" description="Disordered" evidence="5">
    <location>
        <begin position="159"/>
        <end position="265"/>
    </location>
</feature>
<accession>A0A0G4ECY1</accession>
<feature type="compositionally biased region" description="Basic and acidic residues" evidence="5">
    <location>
        <begin position="249"/>
        <end position="265"/>
    </location>
</feature>
<dbReference type="GO" id="GO:0016787">
    <property type="term" value="F:hydrolase activity"/>
    <property type="evidence" value="ECO:0007669"/>
    <property type="project" value="UniProtKB-KW"/>
</dbReference>
<dbReference type="GO" id="GO:0005524">
    <property type="term" value="F:ATP binding"/>
    <property type="evidence" value="ECO:0007669"/>
    <property type="project" value="UniProtKB-KW"/>
</dbReference>
<evidence type="ECO:0000259" key="6">
    <source>
        <dbReference type="PROSITE" id="PS51192"/>
    </source>
</evidence>
<evidence type="ECO:0000259" key="7">
    <source>
        <dbReference type="PROSITE" id="PS51194"/>
    </source>
</evidence>
<dbReference type="CDD" id="cd18791">
    <property type="entry name" value="SF2_C_RHA"/>
    <property type="match status" value="1"/>
</dbReference>
<dbReference type="EMBL" id="CDMY01000144">
    <property type="protein sequence ID" value="CEL93192.1"/>
    <property type="molecule type" value="Genomic_DNA"/>
</dbReference>
<evidence type="ECO:0000313" key="9">
    <source>
        <dbReference type="Proteomes" id="UP000041254"/>
    </source>
</evidence>
<dbReference type="InterPro" id="IPR027417">
    <property type="entry name" value="P-loop_NTPase"/>
</dbReference>
<keyword evidence="1" id="KW-0547">Nucleotide-binding</keyword>
<dbReference type="InterPro" id="IPR001650">
    <property type="entry name" value="Helicase_C-like"/>
</dbReference>
<dbReference type="Pfam" id="PF00271">
    <property type="entry name" value="Helicase_C"/>
    <property type="match status" value="1"/>
</dbReference>
<keyword evidence="2" id="KW-0378">Hydrolase</keyword>
<dbReference type="VEuPathDB" id="CryptoDB:Vbra_4772"/>
<feature type="region of interest" description="Disordered" evidence="5">
    <location>
        <begin position="1009"/>
        <end position="1089"/>
    </location>
</feature>
<dbReference type="InterPro" id="IPR014720">
    <property type="entry name" value="dsRBD_dom"/>
</dbReference>
<evidence type="ECO:0000313" key="8">
    <source>
        <dbReference type="EMBL" id="CEL93192.1"/>
    </source>
</evidence>
<reference evidence="8 9" key="1">
    <citation type="submission" date="2014-11" db="EMBL/GenBank/DDBJ databases">
        <authorList>
            <person name="Zhu J."/>
            <person name="Qi W."/>
            <person name="Song R."/>
        </authorList>
    </citation>
    <scope>NUCLEOTIDE SEQUENCE [LARGE SCALE GENOMIC DNA]</scope>
</reference>
<dbReference type="OrthoDB" id="5600252at2759"/>
<dbReference type="Pfam" id="PF21010">
    <property type="entry name" value="HA2_C"/>
    <property type="match status" value="1"/>
</dbReference>
<evidence type="ECO:0000256" key="4">
    <source>
        <dbReference type="ARBA" id="ARBA00022840"/>
    </source>
</evidence>
<evidence type="ECO:0000256" key="1">
    <source>
        <dbReference type="ARBA" id="ARBA00022741"/>
    </source>
</evidence>
<gene>
    <name evidence="8" type="ORF">Vbra_4772</name>
</gene>
<feature type="compositionally biased region" description="Basic and acidic residues" evidence="5">
    <location>
        <begin position="758"/>
        <end position="767"/>
    </location>
</feature>
<feature type="region of interest" description="Disordered" evidence="5">
    <location>
        <begin position="717"/>
        <end position="778"/>
    </location>
</feature>
<evidence type="ECO:0000256" key="3">
    <source>
        <dbReference type="ARBA" id="ARBA00022806"/>
    </source>
</evidence>
<dbReference type="STRING" id="1169540.A0A0G4ECY1"/>
<feature type="region of interest" description="Disordered" evidence="5">
    <location>
        <begin position="1448"/>
        <end position="1469"/>
    </location>
</feature>
<dbReference type="Proteomes" id="UP000041254">
    <property type="component" value="Unassembled WGS sequence"/>
</dbReference>
<dbReference type="SMART" id="SM00358">
    <property type="entry name" value="DSRM"/>
    <property type="match status" value="1"/>
</dbReference>
<protein>
    <recommendedName>
        <fullName evidence="10">RNA helicase</fullName>
    </recommendedName>
</protein>
<dbReference type="SUPFAM" id="SSF54768">
    <property type="entry name" value="dsRNA-binding domain-like"/>
    <property type="match status" value="1"/>
</dbReference>
<proteinExistence type="predicted"/>
<evidence type="ECO:0008006" key="10">
    <source>
        <dbReference type="Google" id="ProtNLM"/>
    </source>
</evidence>
<dbReference type="Gene3D" id="3.40.50.300">
    <property type="entry name" value="P-loop containing nucleotide triphosphate hydrolases"/>
    <property type="match status" value="2"/>
</dbReference>
<dbReference type="CDD" id="cd17917">
    <property type="entry name" value="DEXHc_RHA-like"/>
    <property type="match status" value="1"/>
</dbReference>
<dbReference type="SMART" id="SM00487">
    <property type="entry name" value="DEXDc"/>
    <property type="match status" value="1"/>
</dbReference>
<feature type="region of interest" description="Disordered" evidence="5">
    <location>
        <begin position="1"/>
        <end position="64"/>
    </location>
</feature>
<dbReference type="PhylomeDB" id="A0A0G4ECY1"/>
<dbReference type="InterPro" id="IPR011709">
    <property type="entry name" value="DEAD-box_helicase_OB_fold"/>
</dbReference>
<dbReference type="SUPFAM" id="SSF52540">
    <property type="entry name" value="P-loop containing nucleoside triphosphate hydrolases"/>
    <property type="match status" value="1"/>
</dbReference>
<feature type="compositionally biased region" description="Basic and acidic residues" evidence="5">
    <location>
        <begin position="1059"/>
        <end position="1070"/>
    </location>
</feature>
<organism evidence="8 9">
    <name type="scientific">Vitrella brassicaformis (strain CCMP3155)</name>
    <dbReference type="NCBI Taxonomy" id="1169540"/>
    <lineage>
        <taxon>Eukaryota</taxon>
        <taxon>Sar</taxon>
        <taxon>Alveolata</taxon>
        <taxon>Colpodellida</taxon>
        <taxon>Vitrellaceae</taxon>
        <taxon>Vitrella</taxon>
    </lineage>
</organism>
<dbReference type="Pfam" id="PF07717">
    <property type="entry name" value="OB_NTP_bind"/>
    <property type="match status" value="1"/>
</dbReference>
<feature type="compositionally biased region" description="Basic and acidic residues" evidence="5">
    <location>
        <begin position="730"/>
        <end position="740"/>
    </location>
</feature>
<feature type="domain" description="Helicase ATP-binding" evidence="6">
    <location>
        <begin position="820"/>
        <end position="986"/>
    </location>
</feature>
<dbReference type="PROSITE" id="PS51194">
    <property type="entry name" value="HELICASE_CTER"/>
    <property type="match status" value="1"/>
</dbReference>
<dbReference type="Gene3D" id="3.30.160.20">
    <property type="match status" value="1"/>
</dbReference>
<dbReference type="PANTHER" id="PTHR18934">
    <property type="entry name" value="ATP-DEPENDENT RNA HELICASE"/>
    <property type="match status" value="1"/>
</dbReference>
<dbReference type="InterPro" id="IPR007502">
    <property type="entry name" value="Helicase-assoc_dom"/>
</dbReference>
<dbReference type="SMART" id="SM00490">
    <property type="entry name" value="HELICc"/>
    <property type="match status" value="1"/>
</dbReference>
<dbReference type="InterPro" id="IPR014001">
    <property type="entry name" value="Helicase_ATP-bd"/>
</dbReference>
<keyword evidence="9" id="KW-1185">Reference proteome</keyword>
<dbReference type="GO" id="GO:0004386">
    <property type="term" value="F:helicase activity"/>
    <property type="evidence" value="ECO:0007669"/>
    <property type="project" value="UniProtKB-KW"/>
</dbReference>
<evidence type="ECO:0000256" key="2">
    <source>
        <dbReference type="ARBA" id="ARBA00022801"/>
    </source>
</evidence>
<evidence type="ECO:0000256" key="5">
    <source>
        <dbReference type="SAM" id="MobiDB-lite"/>
    </source>
</evidence>
<dbReference type="SMART" id="SM00847">
    <property type="entry name" value="HA2"/>
    <property type="match status" value="1"/>
</dbReference>
<dbReference type="Gene3D" id="1.20.120.1080">
    <property type="match status" value="1"/>
</dbReference>
<name>A0A0G4ECY1_VITBC</name>
<feature type="domain" description="Helicase C-terminal" evidence="7">
    <location>
        <begin position="1098"/>
        <end position="1268"/>
    </location>
</feature>
<feature type="compositionally biased region" description="Low complexity" evidence="5">
    <location>
        <begin position="188"/>
        <end position="219"/>
    </location>
</feature>
<dbReference type="InterPro" id="IPR011545">
    <property type="entry name" value="DEAD/DEAH_box_helicase_dom"/>
</dbReference>